<keyword evidence="1" id="KW-0472">Membrane</keyword>
<dbReference type="EMBL" id="GGEC01067435">
    <property type="protein sequence ID" value="MBX47919.1"/>
    <property type="molecule type" value="Transcribed_RNA"/>
</dbReference>
<sequence>MKTSVFRKTGYLEFLIMMILKAIFLFNKQQCLFFNSHPHSNSY</sequence>
<evidence type="ECO:0000256" key="1">
    <source>
        <dbReference type="SAM" id="Phobius"/>
    </source>
</evidence>
<dbReference type="AlphaFoldDB" id="A0A2P2NZU4"/>
<protein>
    <submittedName>
        <fullName evidence="2">Uncharacterized protein</fullName>
    </submittedName>
</protein>
<name>A0A2P2NZU4_RHIMU</name>
<evidence type="ECO:0000313" key="2">
    <source>
        <dbReference type="EMBL" id="MBX47919.1"/>
    </source>
</evidence>
<proteinExistence type="predicted"/>
<organism evidence="2">
    <name type="scientific">Rhizophora mucronata</name>
    <name type="common">Asiatic mangrove</name>
    <dbReference type="NCBI Taxonomy" id="61149"/>
    <lineage>
        <taxon>Eukaryota</taxon>
        <taxon>Viridiplantae</taxon>
        <taxon>Streptophyta</taxon>
        <taxon>Embryophyta</taxon>
        <taxon>Tracheophyta</taxon>
        <taxon>Spermatophyta</taxon>
        <taxon>Magnoliopsida</taxon>
        <taxon>eudicotyledons</taxon>
        <taxon>Gunneridae</taxon>
        <taxon>Pentapetalae</taxon>
        <taxon>rosids</taxon>
        <taxon>fabids</taxon>
        <taxon>Malpighiales</taxon>
        <taxon>Rhizophoraceae</taxon>
        <taxon>Rhizophora</taxon>
    </lineage>
</organism>
<accession>A0A2P2NZU4</accession>
<keyword evidence="1" id="KW-0812">Transmembrane</keyword>
<reference evidence="2" key="1">
    <citation type="submission" date="2018-02" db="EMBL/GenBank/DDBJ databases">
        <title>Rhizophora mucronata_Transcriptome.</title>
        <authorList>
            <person name="Meera S.P."/>
            <person name="Sreeshan A."/>
            <person name="Augustine A."/>
        </authorList>
    </citation>
    <scope>NUCLEOTIDE SEQUENCE</scope>
    <source>
        <tissue evidence="2">Leaf</tissue>
    </source>
</reference>
<keyword evidence="1" id="KW-1133">Transmembrane helix</keyword>
<feature type="transmembrane region" description="Helical" evidence="1">
    <location>
        <begin position="9"/>
        <end position="26"/>
    </location>
</feature>